<dbReference type="SMART" id="SM00248">
    <property type="entry name" value="ANK"/>
    <property type="match status" value="2"/>
</dbReference>
<protein>
    <submittedName>
        <fullName evidence="2">Uncharacterized protein</fullName>
    </submittedName>
</protein>
<sequence>MILWNLDHKRLCDLFEEEGLELLKLFYRNGLKRESVNISIFSESCSRGNMKFVKFLVENGTNIDGNDGTPLKLAIENDRLDIVEHLIRNGANAHSSSMML</sequence>
<dbReference type="EMBL" id="MBFU01001216">
    <property type="protein sequence ID" value="PVZ96661.1"/>
    <property type="molecule type" value="Genomic_DNA"/>
</dbReference>
<dbReference type="AlphaFoldDB" id="A0A2U1IV27"/>
<dbReference type="Pfam" id="PF12796">
    <property type="entry name" value="Ank_2"/>
    <property type="match status" value="1"/>
</dbReference>
<evidence type="ECO:0000256" key="1">
    <source>
        <dbReference type="PROSITE-ProRule" id="PRU00023"/>
    </source>
</evidence>
<dbReference type="InterPro" id="IPR036770">
    <property type="entry name" value="Ankyrin_rpt-contain_sf"/>
</dbReference>
<keyword evidence="1" id="KW-0040">ANK repeat</keyword>
<proteinExistence type="predicted"/>
<organism evidence="2 3">
    <name type="scientific">Smittium angustum</name>
    <dbReference type="NCBI Taxonomy" id="133377"/>
    <lineage>
        <taxon>Eukaryota</taxon>
        <taxon>Fungi</taxon>
        <taxon>Fungi incertae sedis</taxon>
        <taxon>Zoopagomycota</taxon>
        <taxon>Kickxellomycotina</taxon>
        <taxon>Harpellomycetes</taxon>
        <taxon>Harpellales</taxon>
        <taxon>Legeriomycetaceae</taxon>
        <taxon>Smittium</taxon>
    </lineage>
</organism>
<gene>
    <name evidence="2" type="ORF">BB558_007417</name>
</gene>
<name>A0A2U1IV27_SMIAN</name>
<dbReference type="PROSITE" id="PS50088">
    <property type="entry name" value="ANK_REPEAT"/>
    <property type="match status" value="1"/>
</dbReference>
<dbReference type="Proteomes" id="UP000245591">
    <property type="component" value="Unassembled WGS sequence"/>
</dbReference>
<dbReference type="SUPFAM" id="SSF140860">
    <property type="entry name" value="Pseudo ankyrin repeat-like"/>
    <property type="match status" value="1"/>
</dbReference>
<comment type="caution">
    <text evidence="2">The sequence shown here is derived from an EMBL/GenBank/DDBJ whole genome shotgun (WGS) entry which is preliminary data.</text>
</comment>
<dbReference type="InterPro" id="IPR002110">
    <property type="entry name" value="Ankyrin_rpt"/>
</dbReference>
<dbReference type="Gene3D" id="1.25.40.20">
    <property type="entry name" value="Ankyrin repeat-containing domain"/>
    <property type="match status" value="1"/>
</dbReference>
<keyword evidence="3" id="KW-1185">Reference proteome</keyword>
<dbReference type="PROSITE" id="PS50297">
    <property type="entry name" value="ANK_REP_REGION"/>
    <property type="match status" value="1"/>
</dbReference>
<reference evidence="2 3" key="1">
    <citation type="journal article" date="2018" name="MBio">
        <title>Comparative Genomics Reveals the Core Gene Toolbox for the Fungus-Insect Symbiosis.</title>
        <authorList>
            <person name="Wang Y."/>
            <person name="Stata M."/>
            <person name="Wang W."/>
            <person name="Stajich J.E."/>
            <person name="White M.M."/>
            <person name="Moncalvo J.M."/>
        </authorList>
    </citation>
    <scope>NUCLEOTIDE SEQUENCE [LARGE SCALE GENOMIC DNA]</scope>
    <source>
        <strain evidence="2 3">AUS-126-30</strain>
    </source>
</reference>
<accession>A0A2U1IV27</accession>
<evidence type="ECO:0000313" key="2">
    <source>
        <dbReference type="EMBL" id="PVZ96661.1"/>
    </source>
</evidence>
<feature type="repeat" description="ANK" evidence="1">
    <location>
        <begin position="66"/>
        <end position="98"/>
    </location>
</feature>
<evidence type="ECO:0000313" key="3">
    <source>
        <dbReference type="Proteomes" id="UP000245591"/>
    </source>
</evidence>